<dbReference type="Proteomes" id="UP000663855">
    <property type="component" value="Unassembled WGS sequence"/>
</dbReference>
<comment type="caution">
    <text evidence="2">The sequence shown here is derived from an EMBL/GenBank/DDBJ whole genome shotgun (WGS) entry which is preliminary data.</text>
</comment>
<evidence type="ECO:0000313" key="3">
    <source>
        <dbReference type="EMBL" id="CAF1638474.1"/>
    </source>
</evidence>
<organism evidence="2 5">
    <name type="scientific">Rotaria magnacalcarata</name>
    <dbReference type="NCBI Taxonomy" id="392030"/>
    <lineage>
        <taxon>Eukaryota</taxon>
        <taxon>Metazoa</taxon>
        <taxon>Spiralia</taxon>
        <taxon>Gnathifera</taxon>
        <taxon>Rotifera</taxon>
        <taxon>Eurotatoria</taxon>
        <taxon>Bdelloidea</taxon>
        <taxon>Philodinida</taxon>
        <taxon>Philodinidae</taxon>
        <taxon>Rotaria</taxon>
    </lineage>
</organism>
<accession>A0A816BFP3</accession>
<dbReference type="Proteomes" id="UP000663834">
    <property type="component" value="Unassembled WGS sequence"/>
</dbReference>
<evidence type="ECO:0000313" key="5">
    <source>
        <dbReference type="Proteomes" id="UP000663855"/>
    </source>
</evidence>
<feature type="compositionally biased region" description="Basic residues" evidence="1">
    <location>
        <begin position="27"/>
        <end position="37"/>
    </location>
</feature>
<dbReference type="EMBL" id="CAJOBH010004892">
    <property type="protein sequence ID" value="CAF4006394.1"/>
    <property type="molecule type" value="Genomic_DNA"/>
</dbReference>
<feature type="compositionally biased region" description="Polar residues" evidence="1">
    <location>
        <begin position="74"/>
        <end position="83"/>
    </location>
</feature>
<evidence type="ECO:0000313" key="4">
    <source>
        <dbReference type="EMBL" id="CAF4006394.1"/>
    </source>
</evidence>
<dbReference type="EMBL" id="CAJNOV010017600">
    <property type="protein sequence ID" value="CAF1609827.1"/>
    <property type="molecule type" value="Genomic_DNA"/>
</dbReference>
<dbReference type="EMBL" id="CAJNOW010015075">
    <property type="protein sequence ID" value="CAF1638474.1"/>
    <property type="molecule type" value="Genomic_DNA"/>
</dbReference>
<reference evidence="2" key="1">
    <citation type="submission" date="2021-02" db="EMBL/GenBank/DDBJ databases">
        <authorList>
            <person name="Nowell W R."/>
        </authorList>
    </citation>
    <scope>NUCLEOTIDE SEQUENCE</scope>
</reference>
<evidence type="ECO:0000256" key="1">
    <source>
        <dbReference type="SAM" id="MobiDB-lite"/>
    </source>
</evidence>
<evidence type="ECO:0000313" key="2">
    <source>
        <dbReference type="EMBL" id="CAF1609827.1"/>
    </source>
</evidence>
<dbReference type="Proteomes" id="UP000681967">
    <property type="component" value="Unassembled WGS sequence"/>
</dbReference>
<name>A0A816BFP3_9BILA</name>
<gene>
    <name evidence="4" type="ORF">BYL167_LOCUS13973</name>
    <name evidence="2" type="ORF">CJN711_LOCUS36369</name>
    <name evidence="3" type="ORF">KQP761_LOCUS27581</name>
</gene>
<protein>
    <submittedName>
        <fullName evidence="2">Uncharacterized protein</fullName>
    </submittedName>
</protein>
<feature type="region of interest" description="Disordered" evidence="1">
    <location>
        <begin position="27"/>
        <end position="102"/>
    </location>
</feature>
<proteinExistence type="predicted"/>
<dbReference type="OrthoDB" id="10043555at2759"/>
<sequence length="227" mass="25872">MENDYKFLTDHSYSMFDYDTLSLKQRAMKTKKPRKNSIRSNKIASIDRSSSDKENNVSNPPNPSKNKTKKKTARSNLSANSRTQFKKKQNNKTSLKNVVKSPQGNTIKKKNLIVNKPIISHVIDTFGLTPILSIEERVKLRRTKQFTATPIKPVLNKKLPINNVKKQINSSKAPKKPEINKKSQPNNIAKRINSSETIIKSKRFFLGSGLDLDNIVLGNRQRRSIKT</sequence>
<dbReference type="AlphaFoldDB" id="A0A816BFP3"/>
<feature type="compositionally biased region" description="Polar residues" evidence="1">
    <location>
        <begin position="91"/>
        <end position="102"/>
    </location>
</feature>